<feature type="domain" description="Beta-lactamase-related" evidence="2">
    <location>
        <begin position="34"/>
        <end position="350"/>
    </location>
</feature>
<feature type="signal peptide" evidence="1">
    <location>
        <begin position="1"/>
        <end position="20"/>
    </location>
</feature>
<dbReference type="RefSeq" id="WP_014787549.1">
    <property type="nucleotide sequence ID" value="NC_018014.1"/>
</dbReference>
<dbReference type="Pfam" id="PF00144">
    <property type="entry name" value="Beta-lactamase"/>
    <property type="match status" value="1"/>
</dbReference>
<sequence>MRFAVAALAVMMVSTSTALAQTSTTLTSDETAKVDAAVKAAFDKSGVPSAVVGIRRGGSLVYTRAFGNAIVEKALPAQTTMAYPVGSISKQFTAACILLLQEQGKLKLDDPVSKWFPEFTRANEVTIRNLLTHTSGYSDYAPQDYTIPAWTKPIDSYKLIREWATKPLDFDPGTRWQYSNTNFQMAALIVEKITGQPFHNYLWANVIQPLKLEGVLDLDTDRTKLKPHGYERHALSPPRPAILEAPGWYSGDAILAMPVATLLAWDESIVHRTLLKPESYDAMETDFKLKDGSSSHYGLGVFVAHSGGKTILFHGGEVGGFVSNNVVDLTDDIAYAALTNFEGPGADAITSAIRPILIASPPRAVRPAAAPEQTSVPAAPVYTPAPAEQAKAILTSLQTGKIDRSLFTPDANFYFSNGTLSDFATSLAPLGPIVTIAQTSEALRGGMTYRTYDVKFATRTLSLNSYTQKDGRIEQFLVNGD</sequence>
<accession>I3ZM21</accession>
<dbReference type="KEGG" id="trs:Terro_4082"/>
<dbReference type="InterPro" id="IPR001466">
    <property type="entry name" value="Beta-lactam-related"/>
</dbReference>
<protein>
    <submittedName>
        <fullName evidence="3">Penicillin-binding protein, beta-lactamase class C</fullName>
    </submittedName>
</protein>
<dbReference type="InterPro" id="IPR012338">
    <property type="entry name" value="Beta-lactam/transpept-like"/>
</dbReference>
<dbReference type="PATRIC" id="fig|926566.3.peg.4026"/>
<gene>
    <name evidence="3" type="ordered locus">Terro_4082</name>
</gene>
<dbReference type="Gene3D" id="3.40.710.10">
    <property type="entry name" value="DD-peptidase/beta-lactamase superfamily"/>
    <property type="match status" value="1"/>
</dbReference>
<keyword evidence="4" id="KW-1185">Reference proteome</keyword>
<evidence type="ECO:0000259" key="2">
    <source>
        <dbReference type="Pfam" id="PF00144"/>
    </source>
</evidence>
<dbReference type="AlphaFoldDB" id="I3ZM21"/>
<dbReference type="EMBL" id="CP003379">
    <property type="protein sequence ID" value="AFL90289.1"/>
    <property type="molecule type" value="Genomic_DNA"/>
</dbReference>
<proteinExistence type="predicted"/>
<organism evidence="3 4">
    <name type="scientific">Terriglobus roseus (strain DSM 18391 / NRRL B-41598 / KBS 63)</name>
    <dbReference type="NCBI Taxonomy" id="926566"/>
    <lineage>
        <taxon>Bacteria</taxon>
        <taxon>Pseudomonadati</taxon>
        <taxon>Acidobacteriota</taxon>
        <taxon>Terriglobia</taxon>
        <taxon>Terriglobales</taxon>
        <taxon>Acidobacteriaceae</taxon>
        <taxon>Terriglobus</taxon>
    </lineage>
</organism>
<dbReference type="InterPro" id="IPR050491">
    <property type="entry name" value="AmpC-like"/>
</dbReference>
<dbReference type="SUPFAM" id="SSF56601">
    <property type="entry name" value="beta-lactamase/transpeptidase-like"/>
    <property type="match status" value="1"/>
</dbReference>
<evidence type="ECO:0000313" key="3">
    <source>
        <dbReference type="EMBL" id="AFL90289.1"/>
    </source>
</evidence>
<keyword evidence="1" id="KW-0732">Signal</keyword>
<dbReference type="OrthoDB" id="9803467at2"/>
<evidence type="ECO:0000313" key="4">
    <source>
        <dbReference type="Proteomes" id="UP000006056"/>
    </source>
</evidence>
<evidence type="ECO:0000256" key="1">
    <source>
        <dbReference type="SAM" id="SignalP"/>
    </source>
</evidence>
<dbReference type="HOGENOM" id="CLU_020027_0_2_0"/>
<feature type="chain" id="PRO_5003684276" evidence="1">
    <location>
        <begin position="21"/>
        <end position="481"/>
    </location>
</feature>
<reference evidence="3 4" key="1">
    <citation type="submission" date="2012-06" db="EMBL/GenBank/DDBJ databases">
        <title>Complete genome of Terriglobus roseus DSM 18391.</title>
        <authorList>
            <consortium name="US DOE Joint Genome Institute (JGI-PGF)"/>
            <person name="Lucas S."/>
            <person name="Copeland A."/>
            <person name="Lapidus A."/>
            <person name="Glavina del Rio T."/>
            <person name="Dalin E."/>
            <person name="Tice H."/>
            <person name="Bruce D."/>
            <person name="Goodwin L."/>
            <person name="Pitluck S."/>
            <person name="Peters L."/>
            <person name="Mikhailova N."/>
            <person name="Munk A.C.C."/>
            <person name="Kyrpides N."/>
            <person name="Mavromatis K."/>
            <person name="Ivanova N."/>
            <person name="Brettin T."/>
            <person name="Detter J.C."/>
            <person name="Han C."/>
            <person name="Larimer F."/>
            <person name="Land M."/>
            <person name="Hauser L."/>
            <person name="Markowitz V."/>
            <person name="Cheng J.-F."/>
            <person name="Hugenholtz P."/>
            <person name="Woyke T."/>
            <person name="Wu D."/>
            <person name="Brambilla E."/>
            <person name="Klenk H.-P."/>
            <person name="Eisen J.A."/>
        </authorList>
    </citation>
    <scope>NUCLEOTIDE SEQUENCE [LARGE SCALE GENOMIC DNA]</scope>
    <source>
        <strain evidence="4">DSM 18391 / NRRL B-41598 / KBS 63</strain>
    </source>
</reference>
<dbReference type="eggNOG" id="COG1680">
    <property type="taxonomic scope" value="Bacteria"/>
</dbReference>
<dbReference type="STRING" id="926566.Terro_4082"/>
<dbReference type="Proteomes" id="UP000006056">
    <property type="component" value="Chromosome"/>
</dbReference>
<dbReference type="PANTHER" id="PTHR46825:SF9">
    <property type="entry name" value="BETA-LACTAMASE-RELATED DOMAIN-CONTAINING PROTEIN"/>
    <property type="match status" value="1"/>
</dbReference>
<dbReference type="PANTHER" id="PTHR46825">
    <property type="entry name" value="D-ALANYL-D-ALANINE-CARBOXYPEPTIDASE/ENDOPEPTIDASE AMPH"/>
    <property type="match status" value="1"/>
</dbReference>
<name>I3ZM21_TERRK</name>